<sequence>MKKLSQTLDKTYLVGAWLSGGFLLLLCGLILYSILARMLGLFAGGATDFAGYAMATSTFFALAYTFRSNGHIRILLLIQNTHGSLRLAIERATLGFMSFITCYLTYYTTRLAVDSWEYGERSEGADAILLWIPQVPVALGSAVFALSVIHTFTESIFSPEKINSEKLDLEVQNEI</sequence>
<keyword evidence="2 9" id="KW-0813">Transport</keyword>
<proteinExistence type="inferred from homology"/>
<dbReference type="Pfam" id="PF04290">
    <property type="entry name" value="DctQ"/>
    <property type="match status" value="1"/>
</dbReference>
<dbReference type="Proteomes" id="UP001597294">
    <property type="component" value="Unassembled WGS sequence"/>
</dbReference>
<dbReference type="InterPro" id="IPR007387">
    <property type="entry name" value="TRAP_DctQ"/>
</dbReference>
<dbReference type="EMBL" id="JBHUII010000004">
    <property type="protein sequence ID" value="MFD2205473.1"/>
    <property type="molecule type" value="Genomic_DNA"/>
</dbReference>
<dbReference type="PANTHER" id="PTHR35011:SF10">
    <property type="entry name" value="TRAP TRANSPORTER SMALL PERMEASE PROTEIN"/>
    <property type="match status" value="1"/>
</dbReference>
<keyword evidence="12" id="KW-1185">Reference proteome</keyword>
<dbReference type="InterPro" id="IPR055348">
    <property type="entry name" value="DctQ"/>
</dbReference>
<feature type="transmembrane region" description="Helical" evidence="9">
    <location>
        <begin position="87"/>
        <end position="108"/>
    </location>
</feature>
<evidence type="ECO:0000256" key="5">
    <source>
        <dbReference type="ARBA" id="ARBA00022692"/>
    </source>
</evidence>
<feature type="domain" description="Tripartite ATP-independent periplasmic transporters DctQ component" evidence="10">
    <location>
        <begin position="26"/>
        <end position="154"/>
    </location>
</feature>
<reference evidence="12" key="1">
    <citation type="journal article" date="2019" name="Int. J. Syst. Evol. Microbiol.">
        <title>The Global Catalogue of Microorganisms (GCM) 10K type strain sequencing project: providing services to taxonomists for standard genome sequencing and annotation.</title>
        <authorList>
            <consortium name="The Broad Institute Genomics Platform"/>
            <consortium name="The Broad Institute Genome Sequencing Center for Infectious Disease"/>
            <person name="Wu L."/>
            <person name="Ma J."/>
        </authorList>
    </citation>
    <scope>NUCLEOTIDE SEQUENCE [LARGE SCALE GENOMIC DNA]</scope>
    <source>
        <strain evidence="12">CGMCC 4.7192</strain>
    </source>
</reference>
<evidence type="ECO:0000313" key="11">
    <source>
        <dbReference type="EMBL" id="MFD2205473.1"/>
    </source>
</evidence>
<evidence type="ECO:0000256" key="6">
    <source>
        <dbReference type="ARBA" id="ARBA00022989"/>
    </source>
</evidence>
<comment type="similarity">
    <text evidence="8 9">Belongs to the TRAP transporter small permease family.</text>
</comment>
<keyword evidence="4 9" id="KW-0997">Cell inner membrane</keyword>
<evidence type="ECO:0000259" key="10">
    <source>
        <dbReference type="Pfam" id="PF04290"/>
    </source>
</evidence>
<evidence type="ECO:0000256" key="4">
    <source>
        <dbReference type="ARBA" id="ARBA00022519"/>
    </source>
</evidence>
<evidence type="ECO:0000256" key="3">
    <source>
        <dbReference type="ARBA" id="ARBA00022475"/>
    </source>
</evidence>
<keyword evidence="5 9" id="KW-0812">Transmembrane</keyword>
<feature type="transmembrane region" description="Helical" evidence="9">
    <location>
        <begin position="128"/>
        <end position="149"/>
    </location>
</feature>
<name>A0ABW5BKQ9_9PROT</name>
<keyword evidence="3" id="KW-1003">Cell membrane</keyword>
<protein>
    <recommendedName>
        <fullName evidence="9">TRAP transporter small permease protein</fullName>
    </recommendedName>
</protein>
<comment type="caution">
    <text evidence="11">The sequence shown here is derived from an EMBL/GenBank/DDBJ whole genome shotgun (WGS) entry which is preliminary data.</text>
</comment>
<organism evidence="11 12">
    <name type="scientific">Kiloniella antarctica</name>
    <dbReference type="NCBI Taxonomy" id="1550907"/>
    <lineage>
        <taxon>Bacteria</taxon>
        <taxon>Pseudomonadati</taxon>
        <taxon>Pseudomonadota</taxon>
        <taxon>Alphaproteobacteria</taxon>
        <taxon>Rhodospirillales</taxon>
        <taxon>Kiloniellaceae</taxon>
        <taxon>Kiloniella</taxon>
    </lineage>
</organism>
<keyword evidence="7 9" id="KW-0472">Membrane</keyword>
<evidence type="ECO:0000256" key="7">
    <source>
        <dbReference type="ARBA" id="ARBA00023136"/>
    </source>
</evidence>
<dbReference type="PANTHER" id="PTHR35011">
    <property type="entry name" value="2,3-DIKETO-L-GULONATE TRAP TRANSPORTER SMALL PERMEASE PROTEIN YIAM"/>
    <property type="match status" value="1"/>
</dbReference>
<feature type="transmembrane region" description="Helical" evidence="9">
    <location>
        <begin position="41"/>
        <end position="66"/>
    </location>
</feature>
<accession>A0ABW5BKQ9</accession>
<keyword evidence="6 9" id="KW-1133">Transmembrane helix</keyword>
<evidence type="ECO:0000256" key="9">
    <source>
        <dbReference type="RuleBase" id="RU369079"/>
    </source>
</evidence>
<evidence type="ECO:0000256" key="2">
    <source>
        <dbReference type="ARBA" id="ARBA00022448"/>
    </source>
</evidence>
<evidence type="ECO:0000256" key="1">
    <source>
        <dbReference type="ARBA" id="ARBA00004429"/>
    </source>
</evidence>
<comment type="subcellular location">
    <subcellularLocation>
        <location evidence="1 9">Cell inner membrane</location>
        <topology evidence="1 9">Multi-pass membrane protein</topology>
    </subcellularLocation>
</comment>
<feature type="transmembrane region" description="Helical" evidence="9">
    <location>
        <begin position="12"/>
        <end position="35"/>
    </location>
</feature>
<evidence type="ECO:0000313" key="12">
    <source>
        <dbReference type="Proteomes" id="UP001597294"/>
    </source>
</evidence>
<comment type="subunit">
    <text evidence="9">The complex comprises the extracytoplasmic solute receptor protein and the two transmembrane proteins.</text>
</comment>
<comment type="function">
    <text evidence="9">Part of the tripartite ATP-independent periplasmic (TRAP) transport system.</text>
</comment>
<gene>
    <name evidence="11" type="ORF">ACFSKO_07620</name>
</gene>
<evidence type="ECO:0000256" key="8">
    <source>
        <dbReference type="ARBA" id="ARBA00038436"/>
    </source>
</evidence>
<dbReference type="RefSeq" id="WP_380250117.1">
    <property type="nucleotide sequence ID" value="NZ_JBHUII010000004.1"/>
</dbReference>